<dbReference type="InterPro" id="IPR018356">
    <property type="entry name" value="Tscrpt_reg_HTH_DeoR_CS"/>
</dbReference>
<evidence type="ECO:0000256" key="1">
    <source>
        <dbReference type="ARBA" id="ARBA00023015"/>
    </source>
</evidence>
<organism evidence="5 6">
    <name type="scientific">Tatumella punctata</name>
    <dbReference type="NCBI Taxonomy" id="399969"/>
    <lineage>
        <taxon>Bacteria</taxon>
        <taxon>Pseudomonadati</taxon>
        <taxon>Pseudomonadota</taxon>
        <taxon>Gammaproteobacteria</taxon>
        <taxon>Enterobacterales</taxon>
        <taxon>Erwiniaceae</taxon>
        <taxon>Tatumella</taxon>
    </lineage>
</organism>
<dbReference type="RefSeq" id="WP_212711718.1">
    <property type="nucleotide sequence ID" value="NZ_BAAAFW010000014.1"/>
</dbReference>
<evidence type="ECO:0000256" key="2">
    <source>
        <dbReference type="ARBA" id="ARBA00023125"/>
    </source>
</evidence>
<reference evidence="6" key="1">
    <citation type="journal article" date="2019" name="Int. J. Syst. Evol. Microbiol.">
        <title>The Global Catalogue of Microorganisms (GCM) 10K type strain sequencing project: providing services to taxonomists for standard genome sequencing and annotation.</title>
        <authorList>
            <consortium name="The Broad Institute Genomics Platform"/>
            <consortium name="The Broad Institute Genome Sequencing Center for Infectious Disease"/>
            <person name="Wu L."/>
            <person name="Ma J."/>
        </authorList>
    </citation>
    <scope>NUCLEOTIDE SEQUENCE [LARGE SCALE GENOMIC DNA]</scope>
    <source>
        <strain evidence="6">CGMCC 4.1530</strain>
    </source>
</reference>
<dbReference type="InterPro" id="IPR050313">
    <property type="entry name" value="Carb_Metab_HTH_regulators"/>
</dbReference>
<keyword evidence="1" id="KW-0805">Transcription regulation</keyword>
<dbReference type="GO" id="GO:0003677">
    <property type="term" value="F:DNA binding"/>
    <property type="evidence" value="ECO:0007669"/>
    <property type="project" value="UniProtKB-KW"/>
</dbReference>
<dbReference type="PANTHER" id="PTHR30363">
    <property type="entry name" value="HTH-TYPE TRANSCRIPTIONAL REGULATOR SRLR-RELATED"/>
    <property type="match status" value="1"/>
</dbReference>
<dbReference type="InterPro" id="IPR001034">
    <property type="entry name" value="DeoR_HTH"/>
</dbReference>
<protein>
    <submittedName>
        <fullName evidence="5">DNA-binding transcriptional repressor DeoR</fullName>
    </submittedName>
</protein>
<evidence type="ECO:0000256" key="3">
    <source>
        <dbReference type="ARBA" id="ARBA00023163"/>
    </source>
</evidence>
<gene>
    <name evidence="5" type="primary">deoR</name>
    <name evidence="5" type="ORF">ACFP73_11400</name>
</gene>
<comment type="caution">
    <text evidence="5">The sequence shown here is derived from an EMBL/GenBank/DDBJ whole genome shotgun (WGS) entry which is preliminary data.</text>
</comment>
<dbReference type="SMART" id="SM01134">
    <property type="entry name" value="DeoRC"/>
    <property type="match status" value="1"/>
</dbReference>
<dbReference type="NCBIfam" id="NF007961">
    <property type="entry name" value="PRK10681.1"/>
    <property type="match status" value="1"/>
</dbReference>
<proteinExistence type="predicted"/>
<dbReference type="Proteomes" id="UP001596215">
    <property type="component" value="Unassembled WGS sequence"/>
</dbReference>
<sequence length="263" mass="28940">MTETRREQRIQLLLQEIKREQRIHLSRAAALLGVSGMTIRRDLSHYPQQLLLLGGYIVSTTRQQTAHYFISDQQTQHTAQKKQLARLAAALISPQDTVFFDCGTTTPRIIAAIDNSLPFTALTASMNTFLALQEKTACRVILSGGEFHPDNAIFTPVGAHPQLEEVCPALAFISAAGLDERQGVTCYNLNELPMKHRALQRAGHKVLVLDSSKFGKVLPARIADITAFDTLITDQPLPSGLAQQLATATVRVITPCSDTDNNR</sequence>
<accession>A0ABW1VNQ3</accession>
<keyword evidence="2 5" id="KW-0238">DNA-binding</keyword>
<dbReference type="Pfam" id="PF08220">
    <property type="entry name" value="HTH_DeoR"/>
    <property type="match status" value="1"/>
</dbReference>
<dbReference type="EMBL" id="JBHSUC010000014">
    <property type="protein sequence ID" value="MFC6362692.1"/>
    <property type="molecule type" value="Genomic_DNA"/>
</dbReference>
<keyword evidence="3" id="KW-0804">Transcription</keyword>
<dbReference type="SUPFAM" id="SSF100950">
    <property type="entry name" value="NagB/RpiA/CoA transferase-like"/>
    <property type="match status" value="1"/>
</dbReference>
<evidence type="ECO:0000259" key="4">
    <source>
        <dbReference type="PROSITE" id="PS51000"/>
    </source>
</evidence>
<dbReference type="SMART" id="SM00420">
    <property type="entry name" value="HTH_DEOR"/>
    <property type="match status" value="1"/>
</dbReference>
<feature type="domain" description="HTH deoR-type" evidence="4">
    <location>
        <begin position="6"/>
        <end position="58"/>
    </location>
</feature>
<evidence type="ECO:0000313" key="5">
    <source>
        <dbReference type="EMBL" id="MFC6362692.1"/>
    </source>
</evidence>
<evidence type="ECO:0000313" key="6">
    <source>
        <dbReference type="Proteomes" id="UP001596215"/>
    </source>
</evidence>
<dbReference type="InterPro" id="IPR037171">
    <property type="entry name" value="NagB/RpiA_transferase-like"/>
</dbReference>
<dbReference type="PROSITE" id="PS00894">
    <property type="entry name" value="HTH_DEOR_1"/>
    <property type="match status" value="1"/>
</dbReference>
<keyword evidence="6" id="KW-1185">Reference proteome</keyword>
<name>A0ABW1VNQ3_9GAMM</name>
<dbReference type="InterPro" id="IPR014036">
    <property type="entry name" value="DeoR-like_C"/>
</dbReference>
<dbReference type="PANTHER" id="PTHR30363:SF8">
    <property type="entry name" value="DEOXYRIBOSE OPERON REPRESSOR"/>
    <property type="match status" value="1"/>
</dbReference>
<dbReference type="Pfam" id="PF00455">
    <property type="entry name" value="DeoRC"/>
    <property type="match status" value="1"/>
</dbReference>
<dbReference type="PROSITE" id="PS51000">
    <property type="entry name" value="HTH_DEOR_2"/>
    <property type="match status" value="1"/>
</dbReference>